<keyword evidence="2" id="KW-1185">Reference proteome</keyword>
<dbReference type="InterPro" id="IPR029063">
    <property type="entry name" value="SAM-dependent_MTases_sf"/>
</dbReference>
<evidence type="ECO:0000313" key="1">
    <source>
        <dbReference type="EMBL" id="MCV9888934.1"/>
    </source>
</evidence>
<organism evidence="1 2">
    <name type="scientific">Metabacillus halosaccharovorans</name>
    <dbReference type="NCBI Taxonomy" id="930124"/>
    <lineage>
        <taxon>Bacteria</taxon>
        <taxon>Bacillati</taxon>
        <taxon>Bacillota</taxon>
        <taxon>Bacilli</taxon>
        <taxon>Bacillales</taxon>
        <taxon>Bacillaceae</taxon>
        <taxon>Metabacillus</taxon>
    </lineage>
</organism>
<dbReference type="EMBL" id="JAOYEY010000052">
    <property type="protein sequence ID" value="MCV9888934.1"/>
    <property type="molecule type" value="Genomic_DNA"/>
</dbReference>
<dbReference type="EC" id="2.1.1.199" evidence="1"/>
<dbReference type="Gene3D" id="3.40.50.150">
    <property type="entry name" value="Vaccinia Virus protein VP39"/>
    <property type="match status" value="1"/>
</dbReference>
<dbReference type="GO" id="GO:0008168">
    <property type="term" value="F:methyltransferase activity"/>
    <property type="evidence" value="ECO:0007669"/>
    <property type="project" value="UniProtKB-KW"/>
</dbReference>
<name>A0ABT3DPH0_9BACI</name>
<sequence length="190" mass="21208">MKLQRILPFAKQLLEKAVSKGDIVVDATIGNGHDTVFLAKLVGETGKVYGFDIQEQAIINTRERLMTENLVEQVTLVRQGHQHINSVISDEHKGTLSAAMFNLGYLPGGDQTIVTVPDTTISAVQQLLSMLRPEGIIVIVIYHGHEEGQIERDALMTFVKTIDPRDAHVLQYQFINKNNYPPYIVAIEKC</sequence>
<keyword evidence="1" id="KW-0808">Transferase</keyword>
<dbReference type="RefSeq" id="WP_264144943.1">
    <property type="nucleotide sequence ID" value="NZ_JAOYEY010000052.1"/>
</dbReference>
<proteinExistence type="predicted"/>
<dbReference type="SUPFAM" id="SSF53335">
    <property type="entry name" value="S-adenosyl-L-methionine-dependent methyltransferases"/>
    <property type="match status" value="1"/>
</dbReference>
<dbReference type="PANTHER" id="PTHR35276:SF1">
    <property type="entry name" value="TRNA (MNM(5)S(2)U34)-METHYLTRANSFERASE, CHLOROPLASTIC"/>
    <property type="match status" value="1"/>
</dbReference>
<dbReference type="Pfam" id="PF06962">
    <property type="entry name" value="rRNA_methylase"/>
    <property type="match status" value="1"/>
</dbReference>
<keyword evidence="1" id="KW-0489">Methyltransferase</keyword>
<dbReference type="InterPro" id="IPR010719">
    <property type="entry name" value="MnmM_MeTrfase"/>
</dbReference>
<gene>
    <name evidence="1" type="primary">mraW</name>
    <name evidence="1" type="ORF">OIH86_25070</name>
</gene>
<accession>A0ABT3DPH0</accession>
<comment type="caution">
    <text evidence="1">The sequence shown here is derived from an EMBL/GenBank/DDBJ whole genome shotgun (WGS) entry which is preliminary data.</text>
</comment>
<dbReference type="Proteomes" id="UP001526147">
    <property type="component" value="Unassembled WGS sequence"/>
</dbReference>
<protein>
    <submittedName>
        <fullName evidence="1">16S rRNA (Cytosine(1402)-N(4))-methyltransferase</fullName>
        <ecNumber evidence="1">2.1.1.199</ecNumber>
    </submittedName>
</protein>
<dbReference type="PANTHER" id="PTHR35276">
    <property type="entry name" value="S-ADENOSYL-L-METHIONINE-DEPENDENT METHYLTRANSFERASES SUPERFAMILY PROTEIN"/>
    <property type="match status" value="1"/>
</dbReference>
<reference evidence="1 2" key="1">
    <citation type="submission" date="2022-10" db="EMBL/GenBank/DDBJ databases">
        <title>Draft genome assembly of moderately radiation resistant bacterium Metabacillus halosaccharovorans.</title>
        <authorList>
            <person name="Pal S."/>
            <person name="Gopinathan A."/>
        </authorList>
    </citation>
    <scope>NUCLEOTIDE SEQUENCE [LARGE SCALE GENOMIC DNA]</scope>
    <source>
        <strain evidence="1 2">VITHBRA001</strain>
    </source>
</reference>
<dbReference type="GO" id="GO:0032259">
    <property type="term" value="P:methylation"/>
    <property type="evidence" value="ECO:0007669"/>
    <property type="project" value="UniProtKB-KW"/>
</dbReference>
<evidence type="ECO:0000313" key="2">
    <source>
        <dbReference type="Proteomes" id="UP001526147"/>
    </source>
</evidence>